<feature type="domain" description="Glutamine amidotransferase" evidence="4">
    <location>
        <begin position="64"/>
        <end position="258"/>
    </location>
</feature>
<comment type="caution">
    <text evidence="5">The sequence shown here is derived from an EMBL/GenBank/DDBJ whole genome shotgun (WGS) entry which is preliminary data.</text>
</comment>
<proteinExistence type="predicted"/>
<gene>
    <name evidence="5" type="ORF">FOL47_010633</name>
</gene>
<dbReference type="InterPro" id="IPR017926">
    <property type="entry name" value="GATASE"/>
</dbReference>
<dbReference type="EC" id="3.4.19.9" evidence="2"/>
<feature type="active site" description="Proton donor" evidence="1">
    <location>
        <position position="248"/>
    </location>
</feature>
<dbReference type="GO" id="GO:0005773">
    <property type="term" value="C:vacuole"/>
    <property type="evidence" value="ECO:0007669"/>
    <property type="project" value="TreeGrafter"/>
</dbReference>
<dbReference type="PROSITE" id="PS51275">
    <property type="entry name" value="PEPTIDASE_C26_GGH"/>
    <property type="match status" value="1"/>
</dbReference>
<feature type="active site" description="Nucleophile" evidence="1 2">
    <location>
        <position position="133"/>
    </location>
</feature>
<accession>A0A7J6MPZ5</accession>
<dbReference type="EMBL" id="JAAPAO010000084">
    <property type="protein sequence ID" value="KAF4673387.1"/>
    <property type="molecule type" value="Genomic_DNA"/>
</dbReference>
<comment type="catalytic activity">
    <reaction evidence="2">
        <text>(6S)-5,6,7,8-tetrahydrofolyl-(gamma-L-Glu)(n) + (n-1) H2O = (6S)-5,6,7,8-tetrahydrofolate + (n-1) L-glutamate</text>
        <dbReference type="Rhea" id="RHEA:56784"/>
        <dbReference type="Rhea" id="RHEA-COMP:14738"/>
        <dbReference type="ChEBI" id="CHEBI:15377"/>
        <dbReference type="ChEBI" id="CHEBI:29985"/>
        <dbReference type="ChEBI" id="CHEBI:57453"/>
        <dbReference type="ChEBI" id="CHEBI:141005"/>
        <dbReference type="EC" id="3.4.19.9"/>
    </reaction>
</comment>
<keyword evidence="6" id="KW-1185">Reference proteome</keyword>
<dbReference type="SUPFAM" id="SSF52317">
    <property type="entry name" value="Class I glutamine amidotransferase-like"/>
    <property type="match status" value="1"/>
</dbReference>
<dbReference type="GO" id="GO:0034722">
    <property type="term" value="F:gamma-glutamyl-peptidase activity"/>
    <property type="evidence" value="ECO:0007669"/>
    <property type="project" value="UniProtKB-UniRule"/>
</dbReference>
<dbReference type="PANTHER" id="PTHR11315">
    <property type="entry name" value="PROTEASE FAMILY C26 GAMMA-GLUTAMYL HYDROLASE"/>
    <property type="match status" value="1"/>
</dbReference>
<organism evidence="5 6">
    <name type="scientific">Perkinsus chesapeaki</name>
    <name type="common">Clam parasite</name>
    <name type="synonym">Perkinsus andrewsi</name>
    <dbReference type="NCBI Taxonomy" id="330153"/>
    <lineage>
        <taxon>Eukaryota</taxon>
        <taxon>Sar</taxon>
        <taxon>Alveolata</taxon>
        <taxon>Perkinsozoa</taxon>
        <taxon>Perkinsea</taxon>
        <taxon>Perkinsida</taxon>
        <taxon>Perkinsidae</taxon>
        <taxon>Perkinsus</taxon>
    </lineage>
</organism>
<keyword evidence="2" id="KW-0378">Hydrolase</keyword>
<keyword evidence="3" id="KW-0732">Signal</keyword>
<feature type="signal peptide" evidence="3">
    <location>
        <begin position="1"/>
        <end position="21"/>
    </location>
</feature>
<dbReference type="AlphaFoldDB" id="A0A7J6MPZ5"/>
<dbReference type="Gene3D" id="3.40.50.880">
    <property type="match status" value="1"/>
</dbReference>
<evidence type="ECO:0000313" key="6">
    <source>
        <dbReference type="Proteomes" id="UP000591131"/>
    </source>
</evidence>
<evidence type="ECO:0000256" key="1">
    <source>
        <dbReference type="PIRSR" id="PIRSR615527-1"/>
    </source>
</evidence>
<dbReference type="OrthoDB" id="64220at2759"/>
<evidence type="ECO:0000259" key="4">
    <source>
        <dbReference type="Pfam" id="PF00117"/>
    </source>
</evidence>
<dbReference type="Proteomes" id="UP000591131">
    <property type="component" value="Unassembled WGS sequence"/>
</dbReference>
<evidence type="ECO:0000256" key="2">
    <source>
        <dbReference type="PROSITE-ProRule" id="PRU00607"/>
    </source>
</evidence>
<dbReference type="InterPro" id="IPR015527">
    <property type="entry name" value="Pept_C26_g-glut_hydrolase"/>
</dbReference>
<dbReference type="Pfam" id="PF00117">
    <property type="entry name" value="GATase"/>
    <property type="match status" value="1"/>
</dbReference>
<feature type="active site" evidence="2">
    <location>
        <position position="248"/>
    </location>
</feature>
<name>A0A7J6MPZ5_PERCH</name>
<sequence length="328" mass="36234">MSRVIFLVYQLHTIIITVADAIGGGKFHNFSDYTPRSPVVGVLALPPQGTLKGPFVSEFVVEFLEGAGIQVAPVLYDDPNLESLLSRLNGIYLSDGSIDITFDHPYVKAASRIYQFALDRYSKDGPFPLIGFCQGHQILAALAAGTTDVILKHAYKTDDVALTLKIIGNGGRMLGSLPSNVKYILENNPVTPNLHRDGVPPGMWGAYKGLKDQFVMTSTSKDPYTQQDFSATMESQPGKPVMYGLQWHPEMIPYNWDPLVKKAIVKTEDSFLVSSSFSFFVGSLFRGKTHKFSNPRDLAKALVRSYPRLCEEDDVVMGTCVYLIQHSS</sequence>
<evidence type="ECO:0000313" key="5">
    <source>
        <dbReference type="EMBL" id="KAF4673387.1"/>
    </source>
</evidence>
<dbReference type="InterPro" id="IPR029062">
    <property type="entry name" value="Class_I_gatase-like"/>
</dbReference>
<reference evidence="5 6" key="1">
    <citation type="submission" date="2020-04" db="EMBL/GenBank/DDBJ databases">
        <title>Perkinsus chesapeaki whole genome sequence.</title>
        <authorList>
            <person name="Bogema D.R."/>
        </authorList>
    </citation>
    <scope>NUCLEOTIDE SEQUENCE [LARGE SCALE GENOMIC DNA]</scope>
    <source>
        <strain evidence="5">ATCC PRA-425</strain>
    </source>
</reference>
<evidence type="ECO:0000256" key="3">
    <source>
        <dbReference type="SAM" id="SignalP"/>
    </source>
</evidence>
<dbReference type="PANTHER" id="PTHR11315:SF0">
    <property type="entry name" value="FOLATE GAMMA-GLUTAMYL HYDROLASE"/>
    <property type="match status" value="1"/>
</dbReference>
<dbReference type="GO" id="GO:0046900">
    <property type="term" value="P:tetrahydrofolylpolyglutamate metabolic process"/>
    <property type="evidence" value="ECO:0007669"/>
    <property type="project" value="TreeGrafter"/>
</dbReference>
<dbReference type="PROSITE" id="PS51273">
    <property type="entry name" value="GATASE_TYPE_1"/>
    <property type="match status" value="1"/>
</dbReference>
<feature type="chain" id="PRO_5029453750" description="folate gamma-glutamyl hydrolase" evidence="3">
    <location>
        <begin position="22"/>
        <end position="328"/>
    </location>
</feature>
<protein>
    <recommendedName>
        <fullName evidence="2">folate gamma-glutamyl hydrolase</fullName>
        <ecNumber evidence="2">3.4.19.9</ecNumber>
    </recommendedName>
</protein>